<proteinExistence type="predicted"/>
<gene>
    <name evidence="1" type="ORF">ILYODFUR_017296</name>
</gene>
<evidence type="ECO:0000313" key="2">
    <source>
        <dbReference type="Proteomes" id="UP001482620"/>
    </source>
</evidence>
<accession>A0ABV0TVF6</accession>
<sequence>MSALPIPSLVQLSAAMEELEKLLEDLKFKQEVLTFREEKKNETVRDLIQQIISAPHSPYWPPAGVTLTKLQMNVRNNRLSWVSPTSSVRTLFPVPVGGSQRVRRRKRLTEVQHSEGIRIPDERSRLMKLAVENCTNQTVLTWLRVNSESDTFTKLVDMFNFLKTHIVAEEKKNHRNTVDIIFVAHGSIRDFMIPASCLLPLASIRDVVLYSPWNCVTCGLAYGIATGRLKPQHRIFYCTKKVGCTVPDQMHRPKNLPDHWNSMKKAGDQMIPNITVSPLRPDDGVWKSFESLTKKHGSVGRNRIMIPLILPGKEAESFPFSVVTLALSLVLLQSRFKATVHLDSCLSDRSVGQKLDRSYLEQQYACAIDSTGLAYSPEMFSQAQLNSPGSVK</sequence>
<name>A0ABV0TVF6_9TELE</name>
<dbReference type="Proteomes" id="UP001482620">
    <property type="component" value="Unassembled WGS sequence"/>
</dbReference>
<evidence type="ECO:0000313" key="1">
    <source>
        <dbReference type="EMBL" id="MEQ2236898.1"/>
    </source>
</evidence>
<comment type="caution">
    <text evidence="1">The sequence shown here is derived from an EMBL/GenBank/DDBJ whole genome shotgun (WGS) entry which is preliminary data.</text>
</comment>
<dbReference type="EMBL" id="JAHRIQ010047961">
    <property type="protein sequence ID" value="MEQ2236898.1"/>
    <property type="molecule type" value="Genomic_DNA"/>
</dbReference>
<reference evidence="1 2" key="1">
    <citation type="submission" date="2021-06" db="EMBL/GenBank/DDBJ databases">
        <authorList>
            <person name="Palmer J.M."/>
        </authorList>
    </citation>
    <scope>NUCLEOTIDE SEQUENCE [LARGE SCALE GENOMIC DNA]</scope>
    <source>
        <strain evidence="2">if_2019</strain>
        <tissue evidence="1">Muscle</tissue>
    </source>
</reference>
<protein>
    <submittedName>
        <fullName evidence="1">Uncharacterized protein</fullName>
    </submittedName>
</protein>
<keyword evidence="2" id="KW-1185">Reference proteome</keyword>
<organism evidence="1 2">
    <name type="scientific">Ilyodon furcidens</name>
    <name type="common">goldbreast splitfin</name>
    <dbReference type="NCBI Taxonomy" id="33524"/>
    <lineage>
        <taxon>Eukaryota</taxon>
        <taxon>Metazoa</taxon>
        <taxon>Chordata</taxon>
        <taxon>Craniata</taxon>
        <taxon>Vertebrata</taxon>
        <taxon>Euteleostomi</taxon>
        <taxon>Actinopterygii</taxon>
        <taxon>Neopterygii</taxon>
        <taxon>Teleostei</taxon>
        <taxon>Neoteleostei</taxon>
        <taxon>Acanthomorphata</taxon>
        <taxon>Ovalentaria</taxon>
        <taxon>Atherinomorphae</taxon>
        <taxon>Cyprinodontiformes</taxon>
        <taxon>Goodeidae</taxon>
        <taxon>Ilyodon</taxon>
    </lineage>
</organism>